<evidence type="ECO:0000256" key="1">
    <source>
        <dbReference type="SAM" id="MobiDB-lite"/>
    </source>
</evidence>
<evidence type="ECO:0000313" key="3">
    <source>
        <dbReference type="Proteomes" id="UP000807469"/>
    </source>
</evidence>
<comment type="caution">
    <text evidence="2">The sequence shown here is derived from an EMBL/GenBank/DDBJ whole genome shotgun (WGS) entry which is preliminary data.</text>
</comment>
<reference evidence="2" key="1">
    <citation type="submission" date="2020-11" db="EMBL/GenBank/DDBJ databases">
        <authorList>
            <consortium name="DOE Joint Genome Institute"/>
            <person name="Ahrendt S."/>
            <person name="Riley R."/>
            <person name="Andreopoulos W."/>
            <person name="Labutti K."/>
            <person name="Pangilinan J."/>
            <person name="Ruiz-Duenas F.J."/>
            <person name="Barrasa J.M."/>
            <person name="Sanchez-Garcia M."/>
            <person name="Camarero S."/>
            <person name="Miyauchi S."/>
            <person name="Serrano A."/>
            <person name="Linde D."/>
            <person name="Babiker R."/>
            <person name="Drula E."/>
            <person name="Ayuso-Fernandez I."/>
            <person name="Pacheco R."/>
            <person name="Padilla G."/>
            <person name="Ferreira P."/>
            <person name="Barriuso J."/>
            <person name="Kellner H."/>
            <person name="Castanera R."/>
            <person name="Alfaro M."/>
            <person name="Ramirez L."/>
            <person name="Pisabarro A.G."/>
            <person name="Kuo A."/>
            <person name="Tritt A."/>
            <person name="Lipzen A."/>
            <person name="He G."/>
            <person name="Yan M."/>
            <person name="Ng V."/>
            <person name="Cullen D."/>
            <person name="Martin F."/>
            <person name="Rosso M.-N."/>
            <person name="Henrissat B."/>
            <person name="Hibbett D."/>
            <person name="Martinez A.T."/>
            <person name="Grigoriev I.V."/>
        </authorList>
    </citation>
    <scope>NUCLEOTIDE SEQUENCE</scope>
    <source>
        <strain evidence="2">CIRM-BRFM 674</strain>
    </source>
</reference>
<dbReference type="EMBL" id="MU156004">
    <property type="protein sequence ID" value="KAF9470429.1"/>
    <property type="molecule type" value="Genomic_DNA"/>
</dbReference>
<feature type="compositionally biased region" description="Polar residues" evidence="1">
    <location>
        <begin position="86"/>
        <end position="97"/>
    </location>
</feature>
<sequence length="237" mass="25866">MKRKTSAPTGYELPSIVSNPRKGSNNAMASRSGSTRKRAEPAVAQTSEPSNNTMIELPAIVCIPRKGSNDEIASRSGSARKRALSTLDTDPAQISETSSRRRKTTQSVVVELPSKPSNWGRKTHTTDPGPLDLAAKYDEALVVIKCNLESNRIHLENNEHLLDALVEAIKTNTEAILSLSELLISQAEAAISQAQGERASQQPLMEEMTDENEKTADEEQEEPESEEEIDQLLSSEA</sequence>
<name>A0A9P5YKT7_9AGAR</name>
<dbReference type="Proteomes" id="UP000807469">
    <property type="component" value="Unassembled WGS sequence"/>
</dbReference>
<accession>A0A9P5YKT7</accession>
<gene>
    <name evidence="2" type="ORF">BDN70DRAFT_939721</name>
</gene>
<feature type="region of interest" description="Disordered" evidence="1">
    <location>
        <begin position="70"/>
        <end position="109"/>
    </location>
</feature>
<feature type="compositionally biased region" description="Acidic residues" evidence="1">
    <location>
        <begin position="218"/>
        <end position="230"/>
    </location>
</feature>
<organism evidence="2 3">
    <name type="scientific">Pholiota conissans</name>
    <dbReference type="NCBI Taxonomy" id="109636"/>
    <lineage>
        <taxon>Eukaryota</taxon>
        <taxon>Fungi</taxon>
        <taxon>Dikarya</taxon>
        <taxon>Basidiomycota</taxon>
        <taxon>Agaricomycotina</taxon>
        <taxon>Agaricomycetes</taxon>
        <taxon>Agaricomycetidae</taxon>
        <taxon>Agaricales</taxon>
        <taxon>Agaricineae</taxon>
        <taxon>Strophariaceae</taxon>
        <taxon>Pholiota</taxon>
    </lineage>
</organism>
<keyword evidence="3" id="KW-1185">Reference proteome</keyword>
<feature type="compositionally biased region" description="Polar residues" evidence="1">
    <location>
        <begin position="16"/>
        <end position="33"/>
    </location>
</feature>
<proteinExistence type="predicted"/>
<feature type="region of interest" description="Disordered" evidence="1">
    <location>
        <begin position="1"/>
        <end position="51"/>
    </location>
</feature>
<feature type="region of interest" description="Disordered" evidence="1">
    <location>
        <begin position="192"/>
        <end position="237"/>
    </location>
</feature>
<evidence type="ECO:0000313" key="2">
    <source>
        <dbReference type="EMBL" id="KAF9470429.1"/>
    </source>
</evidence>
<dbReference type="AlphaFoldDB" id="A0A9P5YKT7"/>
<protein>
    <submittedName>
        <fullName evidence="2">Uncharacterized protein</fullName>
    </submittedName>
</protein>